<sequence length="123" mass="14117">MPESPMWLLATKHYKDAEEVLIAAVRKNKVSGADVSAIIKRYEDKMESERSLTKPTFAALFRYRCIRKTSIIISVKSPGPFALLKSLRQLCHGTGRQKHILFITNNTRLRLRAETLFQAIRDN</sequence>
<dbReference type="AlphaFoldDB" id="A0A9J6GBT0"/>
<dbReference type="InterPro" id="IPR036259">
    <property type="entry name" value="MFS_trans_sf"/>
</dbReference>
<evidence type="ECO:0000313" key="2">
    <source>
        <dbReference type="Proteomes" id="UP000821853"/>
    </source>
</evidence>
<gene>
    <name evidence="1" type="ORF">HPB48_019226</name>
</gene>
<accession>A0A9J6GBT0</accession>
<dbReference type="Proteomes" id="UP000821853">
    <property type="component" value="Chromosome 3"/>
</dbReference>
<keyword evidence="2" id="KW-1185">Reference proteome</keyword>
<organism evidence="1 2">
    <name type="scientific">Haemaphysalis longicornis</name>
    <name type="common">Bush tick</name>
    <dbReference type="NCBI Taxonomy" id="44386"/>
    <lineage>
        <taxon>Eukaryota</taxon>
        <taxon>Metazoa</taxon>
        <taxon>Ecdysozoa</taxon>
        <taxon>Arthropoda</taxon>
        <taxon>Chelicerata</taxon>
        <taxon>Arachnida</taxon>
        <taxon>Acari</taxon>
        <taxon>Parasitiformes</taxon>
        <taxon>Ixodida</taxon>
        <taxon>Ixodoidea</taxon>
        <taxon>Ixodidae</taxon>
        <taxon>Haemaphysalinae</taxon>
        <taxon>Haemaphysalis</taxon>
    </lineage>
</organism>
<evidence type="ECO:0000313" key="1">
    <source>
        <dbReference type="EMBL" id="KAH9372193.1"/>
    </source>
</evidence>
<dbReference type="Gene3D" id="1.20.1250.20">
    <property type="entry name" value="MFS general substrate transporter like domains"/>
    <property type="match status" value="1"/>
</dbReference>
<reference evidence="1 2" key="1">
    <citation type="journal article" date="2020" name="Cell">
        <title>Large-Scale Comparative Analyses of Tick Genomes Elucidate Their Genetic Diversity and Vector Capacities.</title>
        <authorList>
            <consortium name="Tick Genome and Microbiome Consortium (TIGMIC)"/>
            <person name="Jia N."/>
            <person name="Wang J."/>
            <person name="Shi W."/>
            <person name="Du L."/>
            <person name="Sun Y."/>
            <person name="Zhan W."/>
            <person name="Jiang J.F."/>
            <person name="Wang Q."/>
            <person name="Zhang B."/>
            <person name="Ji P."/>
            <person name="Bell-Sakyi L."/>
            <person name="Cui X.M."/>
            <person name="Yuan T.T."/>
            <person name="Jiang B.G."/>
            <person name="Yang W.F."/>
            <person name="Lam T.T."/>
            <person name="Chang Q.C."/>
            <person name="Ding S.J."/>
            <person name="Wang X.J."/>
            <person name="Zhu J.G."/>
            <person name="Ruan X.D."/>
            <person name="Zhao L."/>
            <person name="Wei J.T."/>
            <person name="Ye R.Z."/>
            <person name="Que T.C."/>
            <person name="Du C.H."/>
            <person name="Zhou Y.H."/>
            <person name="Cheng J.X."/>
            <person name="Dai P.F."/>
            <person name="Guo W.B."/>
            <person name="Han X.H."/>
            <person name="Huang E.J."/>
            <person name="Li L.F."/>
            <person name="Wei W."/>
            <person name="Gao Y.C."/>
            <person name="Liu J.Z."/>
            <person name="Shao H.Z."/>
            <person name="Wang X."/>
            <person name="Wang C.C."/>
            <person name="Yang T.C."/>
            <person name="Huo Q.B."/>
            <person name="Li W."/>
            <person name="Chen H.Y."/>
            <person name="Chen S.E."/>
            <person name="Zhou L.G."/>
            <person name="Ni X.B."/>
            <person name="Tian J.H."/>
            <person name="Sheng Y."/>
            <person name="Liu T."/>
            <person name="Pan Y.S."/>
            <person name="Xia L.Y."/>
            <person name="Li J."/>
            <person name="Zhao F."/>
            <person name="Cao W.C."/>
        </authorList>
    </citation>
    <scope>NUCLEOTIDE SEQUENCE [LARGE SCALE GENOMIC DNA]</scope>
    <source>
        <strain evidence="1">HaeL-2018</strain>
    </source>
</reference>
<comment type="caution">
    <text evidence="1">The sequence shown here is derived from an EMBL/GenBank/DDBJ whole genome shotgun (WGS) entry which is preliminary data.</text>
</comment>
<proteinExistence type="predicted"/>
<dbReference type="VEuPathDB" id="VectorBase:HLOH_046421"/>
<dbReference type="EMBL" id="JABSTR010000005">
    <property type="protein sequence ID" value="KAH9372193.1"/>
    <property type="molecule type" value="Genomic_DNA"/>
</dbReference>
<name>A0A9J6GBT0_HAELO</name>
<protein>
    <submittedName>
        <fullName evidence="1">Uncharacterized protein</fullName>
    </submittedName>
</protein>